<evidence type="ECO:0000256" key="1">
    <source>
        <dbReference type="SAM" id="SignalP"/>
    </source>
</evidence>
<feature type="non-terminal residue" evidence="2">
    <location>
        <position position="1"/>
    </location>
</feature>
<sequence>MGRKIILLAVVCIAGFQGANCLEELNLNMLNNTVYLSEPMKAVVTNISEVTGDSGLKIELMNKLKGNFT</sequence>
<comment type="caution">
    <text evidence="2">The sequence shown here is derived from an EMBL/GenBank/DDBJ whole genome shotgun (WGS) entry which is preliminary data.</text>
</comment>
<evidence type="ECO:0000313" key="3">
    <source>
        <dbReference type="Proteomes" id="UP000708208"/>
    </source>
</evidence>
<name>A0A8J2PH09_9HEXA</name>
<dbReference type="AlphaFoldDB" id="A0A8J2PH09"/>
<evidence type="ECO:0000313" key="2">
    <source>
        <dbReference type="EMBL" id="CAG7786775.1"/>
    </source>
</evidence>
<dbReference type="Proteomes" id="UP000708208">
    <property type="component" value="Unassembled WGS sequence"/>
</dbReference>
<feature type="chain" id="PRO_5035324405" evidence="1">
    <location>
        <begin position="22"/>
        <end position="69"/>
    </location>
</feature>
<gene>
    <name evidence="2" type="ORF">AFUS01_LOCUS25328</name>
</gene>
<organism evidence="2 3">
    <name type="scientific">Allacma fusca</name>
    <dbReference type="NCBI Taxonomy" id="39272"/>
    <lineage>
        <taxon>Eukaryota</taxon>
        <taxon>Metazoa</taxon>
        <taxon>Ecdysozoa</taxon>
        <taxon>Arthropoda</taxon>
        <taxon>Hexapoda</taxon>
        <taxon>Collembola</taxon>
        <taxon>Symphypleona</taxon>
        <taxon>Sminthuridae</taxon>
        <taxon>Allacma</taxon>
    </lineage>
</organism>
<keyword evidence="1" id="KW-0732">Signal</keyword>
<protein>
    <submittedName>
        <fullName evidence="2">Uncharacterized protein</fullName>
    </submittedName>
</protein>
<dbReference type="EMBL" id="CAJVCH010325830">
    <property type="protein sequence ID" value="CAG7786775.1"/>
    <property type="molecule type" value="Genomic_DNA"/>
</dbReference>
<reference evidence="2" key="1">
    <citation type="submission" date="2021-06" db="EMBL/GenBank/DDBJ databases">
        <authorList>
            <person name="Hodson N. C."/>
            <person name="Mongue J. A."/>
            <person name="Jaron S. K."/>
        </authorList>
    </citation>
    <scope>NUCLEOTIDE SEQUENCE</scope>
</reference>
<accession>A0A8J2PH09</accession>
<proteinExistence type="predicted"/>
<feature type="signal peptide" evidence="1">
    <location>
        <begin position="1"/>
        <end position="21"/>
    </location>
</feature>
<keyword evidence="3" id="KW-1185">Reference proteome</keyword>